<comment type="catalytic activity">
    <reaction evidence="4">
        <text>RX + glutathione = an S-substituted glutathione + a halide anion + H(+)</text>
        <dbReference type="Rhea" id="RHEA:16437"/>
        <dbReference type="ChEBI" id="CHEBI:15378"/>
        <dbReference type="ChEBI" id="CHEBI:16042"/>
        <dbReference type="ChEBI" id="CHEBI:17792"/>
        <dbReference type="ChEBI" id="CHEBI:57925"/>
        <dbReference type="ChEBI" id="CHEBI:90779"/>
        <dbReference type="EC" id="2.5.1.18"/>
    </reaction>
</comment>
<feature type="domain" description="GST C-terminal" evidence="7">
    <location>
        <begin position="136"/>
        <end position="259"/>
    </location>
</feature>
<dbReference type="AlphaFoldDB" id="A0A9P7RAV7"/>
<evidence type="ECO:0000313" key="9">
    <source>
        <dbReference type="Proteomes" id="UP000699042"/>
    </source>
</evidence>
<evidence type="ECO:0000256" key="2">
    <source>
        <dbReference type="ARBA" id="ARBA00012452"/>
    </source>
</evidence>
<dbReference type="SUPFAM" id="SSF47616">
    <property type="entry name" value="GST C-terminal domain-like"/>
    <property type="match status" value="1"/>
</dbReference>
<dbReference type="PROSITE" id="PS50405">
    <property type="entry name" value="GST_CTER"/>
    <property type="match status" value="1"/>
</dbReference>
<dbReference type="InterPro" id="IPR004046">
    <property type="entry name" value="GST_C"/>
</dbReference>
<dbReference type="InterPro" id="IPR010987">
    <property type="entry name" value="Glutathione-S-Trfase_C-like"/>
</dbReference>
<dbReference type="SFLD" id="SFLDG00358">
    <property type="entry name" value="Main_(cytGST)"/>
    <property type="match status" value="1"/>
</dbReference>
<evidence type="ECO:0000256" key="3">
    <source>
        <dbReference type="ARBA" id="ARBA00022679"/>
    </source>
</evidence>
<comment type="similarity">
    <text evidence="1 5">Belongs to the GST superfamily.</text>
</comment>
<dbReference type="FunFam" id="3.40.30.10:FF:000016">
    <property type="entry name" value="Glutathione S-transferase F2"/>
    <property type="match status" value="1"/>
</dbReference>
<evidence type="ECO:0000256" key="1">
    <source>
        <dbReference type="ARBA" id="ARBA00007409"/>
    </source>
</evidence>
<dbReference type="InterPro" id="IPR036249">
    <property type="entry name" value="Thioredoxin-like_sf"/>
</dbReference>
<sequence length="259" mass="29726">MFRAPLLIVKQQSILHSSLSYNRRFFDPFFNWSFVEFKPSPFAMSIKLWGSVTSACTHRVLITLNELGLKYDLTQINLMKGEQKNPIYVKERHPFGRIPVIQDGDLQLFESRAICRYLVTKYGGPSSPLDAVASGDPVKIAKFEKALSIDYSYFDPSVKTLCNEKLWKNPAEPANPLEEDKATTMFKIALDYYEDFLGSNAYLAGNDFSLTDVYVFTWMPYIKLLGLYEEIAARPKVEDLWKRVSSRSAWKSALKDMPQ</sequence>
<accession>A0A9P7RAV7</accession>
<evidence type="ECO:0000256" key="4">
    <source>
        <dbReference type="ARBA" id="ARBA00047960"/>
    </source>
</evidence>
<dbReference type="Pfam" id="PF02798">
    <property type="entry name" value="GST_N"/>
    <property type="match status" value="1"/>
</dbReference>
<evidence type="ECO:0000256" key="5">
    <source>
        <dbReference type="RuleBase" id="RU003494"/>
    </source>
</evidence>
<dbReference type="InterPro" id="IPR004045">
    <property type="entry name" value="Glutathione_S-Trfase_N"/>
</dbReference>
<dbReference type="Pfam" id="PF00043">
    <property type="entry name" value="GST_C"/>
    <property type="match status" value="1"/>
</dbReference>
<evidence type="ECO:0000259" key="7">
    <source>
        <dbReference type="PROSITE" id="PS50405"/>
    </source>
</evidence>
<protein>
    <recommendedName>
        <fullName evidence="2">glutathione transferase</fullName>
        <ecNumber evidence="2">2.5.1.18</ecNumber>
    </recommendedName>
</protein>
<dbReference type="EMBL" id="JAESDN010000004">
    <property type="protein sequence ID" value="KAG7052089.1"/>
    <property type="molecule type" value="Genomic_DNA"/>
</dbReference>
<dbReference type="EC" id="2.5.1.18" evidence="2"/>
<gene>
    <name evidence="8" type="ORF">JMJ77_002698</name>
</gene>
<dbReference type="PANTHER" id="PTHR43900:SF3">
    <property type="entry name" value="GLUTATHIONE S-TRANSFERASE RHO"/>
    <property type="match status" value="1"/>
</dbReference>
<dbReference type="PANTHER" id="PTHR43900">
    <property type="entry name" value="GLUTATHIONE S-TRANSFERASE RHO"/>
    <property type="match status" value="1"/>
</dbReference>
<dbReference type="InterPro" id="IPR040079">
    <property type="entry name" value="Glutathione_S-Trfase"/>
</dbReference>
<dbReference type="SUPFAM" id="SSF52833">
    <property type="entry name" value="Thioredoxin-like"/>
    <property type="match status" value="1"/>
</dbReference>
<reference evidence="8" key="1">
    <citation type="submission" date="2021-05" db="EMBL/GenBank/DDBJ databases">
        <title>Comparative genomics of three Colletotrichum scovillei strains and genetic complementation revealed genes involved fungal growth and virulence on chili pepper.</title>
        <authorList>
            <person name="Hsieh D.-K."/>
            <person name="Chuang S.-C."/>
            <person name="Chen C.-Y."/>
            <person name="Chao Y.-T."/>
            <person name="Lu M.-Y.J."/>
            <person name="Lee M.-H."/>
            <person name="Shih M.-C."/>
        </authorList>
    </citation>
    <scope>NUCLEOTIDE SEQUENCE</scope>
    <source>
        <strain evidence="8">Coll-153</strain>
    </source>
</reference>
<organism evidence="8 9">
    <name type="scientific">Colletotrichum scovillei</name>
    <dbReference type="NCBI Taxonomy" id="1209932"/>
    <lineage>
        <taxon>Eukaryota</taxon>
        <taxon>Fungi</taxon>
        <taxon>Dikarya</taxon>
        <taxon>Ascomycota</taxon>
        <taxon>Pezizomycotina</taxon>
        <taxon>Sordariomycetes</taxon>
        <taxon>Hypocreomycetidae</taxon>
        <taxon>Glomerellales</taxon>
        <taxon>Glomerellaceae</taxon>
        <taxon>Colletotrichum</taxon>
        <taxon>Colletotrichum acutatum species complex</taxon>
    </lineage>
</organism>
<dbReference type="Proteomes" id="UP000699042">
    <property type="component" value="Unassembled WGS sequence"/>
</dbReference>
<comment type="caution">
    <text evidence="8">The sequence shown here is derived from an EMBL/GenBank/DDBJ whole genome shotgun (WGS) entry which is preliminary data.</text>
</comment>
<dbReference type="PROSITE" id="PS50404">
    <property type="entry name" value="GST_NTER"/>
    <property type="match status" value="1"/>
</dbReference>
<dbReference type="GO" id="GO:0004364">
    <property type="term" value="F:glutathione transferase activity"/>
    <property type="evidence" value="ECO:0007669"/>
    <property type="project" value="UniProtKB-EC"/>
</dbReference>
<dbReference type="Gene3D" id="3.40.30.10">
    <property type="entry name" value="Glutaredoxin"/>
    <property type="match status" value="1"/>
</dbReference>
<evidence type="ECO:0000259" key="6">
    <source>
        <dbReference type="PROSITE" id="PS50404"/>
    </source>
</evidence>
<proteinExistence type="inferred from homology"/>
<dbReference type="GO" id="GO:0043295">
    <property type="term" value="F:glutathione binding"/>
    <property type="evidence" value="ECO:0007669"/>
    <property type="project" value="TreeGrafter"/>
</dbReference>
<evidence type="ECO:0000313" key="8">
    <source>
        <dbReference type="EMBL" id="KAG7052089.1"/>
    </source>
</evidence>
<name>A0A9P7RAV7_9PEZI</name>
<dbReference type="GO" id="GO:0005737">
    <property type="term" value="C:cytoplasm"/>
    <property type="evidence" value="ECO:0007669"/>
    <property type="project" value="TreeGrafter"/>
</dbReference>
<dbReference type="GO" id="GO:0006749">
    <property type="term" value="P:glutathione metabolic process"/>
    <property type="evidence" value="ECO:0007669"/>
    <property type="project" value="TreeGrafter"/>
</dbReference>
<keyword evidence="9" id="KW-1185">Reference proteome</keyword>
<dbReference type="SFLD" id="SFLDS00019">
    <property type="entry name" value="Glutathione_Transferase_(cytos"/>
    <property type="match status" value="1"/>
</dbReference>
<feature type="domain" description="GST N-terminal" evidence="6">
    <location>
        <begin position="44"/>
        <end position="126"/>
    </location>
</feature>
<dbReference type="Gene3D" id="1.20.1050.10">
    <property type="match status" value="1"/>
</dbReference>
<keyword evidence="3" id="KW-0808">Transferase</keyword>
<dbReference type="InterPro" id="IPR036282">
    <property type="entry name" value="Glutathione-S-Trfase_C_sf"/>
</dbReference>